<reference evidence="2 3" key="1">
    <citation type="submission" date="2019-09" db="EMBL/GenBank/DDBJ databases">
        <title>Bird 10,000 Genomes (B10K) Project - Family phase.</title>
        <authorList>
            <person name="Zhang G."/>
        </authorList>
    </citation>
    <scope>NUCLEOTIDE SEQUENCE [LARGE SCALE GENOMIC DNA]</scope>
    <source>
        <strain evidence="2">B10K-DU-002-20</strain>
        <tissue evidence="2">Muscle</tissue>
    </source>
</reference>
<evidence type="ECO:0000313" key="2">
    <source>
        <dbReference type="EMBL" id="NXO92087.1"/>
    </source>
</evidence>
<keyword evidence="3" id="KW-1185">Reference proteome</keyword>
<dbReference type="EMBL" id="VXBV01002230">
    <property type="protein sequence ID" value="NXO92087.1"/>
    <property type="molecule type" value="Genomic_DNA"/>
</dbReference>
<gene>
    <name evidence="2" type="primary">Sipa1l3_0</name>
    <name evidence="2" type="ORF">CERBRA_R15779</name>
</gene>
<dbReference type="GO" id="GO:0005794">
    <property type="term" value="C:Golgi apparatus"/>
    <property type="evidence" value="ECO:0007669"/>
    <property type="project" value="TreeGrafter"/>
</dbReference>
<proteinExistence type="predicted"/>
<evidence type="ECO:0000313" key="3">
    <source>
        <dbReference type="Proteomes" id="UP000536092"/>
    </source>
</evidence>
<dbReference type="GO" id="GO:0090162">
    <property type="term" value="P:establishment of epithelial cell polarity"/>
    <property type="evidence" value="ECO:0007669"/>
    <property type="project" value="TreeGrafter"/>
</dbReference>
<dbReference type="OrthoDB" id="2499658at2759"/>
<accession>A0A7L1W5B8</accession>
<feature type="compositionally biased region" description="Basic and acidic residues" evidence="1">
    <location>
        <begin position="7"/>
        <end position="22"/>
    </location>
</feature>
<dbReference type="GO" id="GO:0005096">
    <property type="term" value="F:GTPase activator activity"/>
    <property type="evidence" value="ECO:0007669"/>
    <property type="project" value="TreeGrafter"/>
</dbReference>
<evidence type="ECO:0000256" key="1">
    <source>
        <dbReference type="SAM" id="MobiDB-lite"/>
    </source>
</evidence>
<feature type="non-terminal residue" evidence="2">
    <location>
        <position position="1"/>
    </location>
</feature>
<dbReference type="PANTHER" id="PTHR15711:SF15">
    <property type="entry name" value="SIGNAL-INDUCED PROLIFERATION-ASSOCIATED 1-LIKE PROTEIN 3"/>
    <property type="match status" value="1"/>
</dbReference>
<comment type="caution">
    <text evidence="2">The sequence shown here is derived from an EMBL/GenBank/DDBJ whole genome shotgun (WGS) entry which is preliminary data.</text>
</comment>
<dbReference type="GO" id="GO:0005886">
    <property type="term" value="C:plasma membrane"/>
    <property type="evidence" value="ECO:0007669"/>
    <property type="project" value="TreeGrafter"/>
</dbReference>
<sequence length="322" mass="35389">MGLRARGVKDPKNPAGDSRDSGIPDPFQARPRRRSKVSEFPSGIWGAPLRQRSSSEATLSECDGAEAKKNPENPGIPNVFFREYGSTSSIDIQGIPEQSFYEMLKEFRAKKPEFSAGKEEFSTTNKEKRARRCLKNDESIFKKFRNIRPDPETKEQEEERWDNPGKSGICRKAFAHFDVQSLYFQAVSVGMNSSPCRNVTTGASAASRGGDNSQIWDLGDATSNELLLSCPHFRNEIGTTTIPERDVGFGASALPAPSGFFWDFLGNFGKGSNAGVALLELPAGAAPTPRGYSVEHADPGARYYREYFHGKGLGMWGGMGKK</sequence>
<protein>
    <submittedName>
        <fullName evidence="2">SI1L3 protein</fullName>
    </submittedName>
</protein>
<dbReference type="GO" id="GO:0003382">
    <property type="term" value="P:epithelial cell morphogenesis"/>
    <property type="evidence" value="ECO:0007669"/>
    <property type="project" value="TreeGrafter"/>
</dbReference>
<feature type="region of interest" description="Disordered" evidence="1">
    <location>
        <begin position="1"/>
        <end position="78"/>
    </location>
</feature>
<dbReference type="InterPro" id="IPR050989">
    <property type="entry name" value="Rap1_Ran_GAP"/>
</dbReference>
<name>A0A7L1W5B8_9PASS</name>
<feature type="non-terminal residue" evidence="2">
    <location>
        <position position="322"/>
    </location>
</feature>
<dbReference type="PANTHER" id="PTHR15711">
    <property type="entry name" value="RAP GTPASE-ACTIVATING PROTEIN"/>
    <property type="match status" value="1"/>
</dbReference>
<organism evidence="2 3">
    <name type="scientific">Certhia brachydactyla</name>
    <name type="common">short-toed tree-creeper</name>
    <dbReference type="NCBI Taxonomy" id="73330"/>
    <lineage>
        <taxon>Eukaryota</taxon>
        <taxon>Metazoa</taxon>
        <taxon>Chordata</taxon>
        <taxon>Craniata</taxon>
        <taxon>Vertebrata</taxon>
        <taxon>Euteleostomi</taxon>
        <taxon>Archelosauria</taxon>
        <taxon>Archosauria</taxon>
        <taxon>Dinosauria</taxon>
        <taxon>Saurischia</taxon>
        <taxon>Theropoda</taxon>
        <taxon>Coelurosauria</taxon>
        <taxon>Aves</taxon>
        <taxon>Neognathae</taxon>
        <taxon>Neoaves</taxon>
        <taxon>Telluraves</taxon>
        <taxon>Australaves</taxon>
        <taxon>Passeriformes</taxon>
        <taxon>Certhiidae</taxon>
        <taxon>Certhiinae</taxon>
        <taxon>Certhia</taxon>
    </lineage>
</organism>
<dbReference type="Proteomes" id="UP000536092">
    <property type="component" value="Unassembled WGS sequence"/>
</dbReference>
<dbReference type="AlphaFoldDB" id="A0A7L1W5B8"/>